<name>A0A2X4U215_9NOCA</name>
<dbReference type="PIRSF" id="PIRSF016660">
    <property type="entry name" value="YedI"/>
    <property type="match status" value="1"/>
</dbReference>
<reference evidence="2 3" key="1">
    <citation type="submission" date="2018-06" db="EMBL/GenBank/DDBJ databases">
        <authorList>
            <consortium name="Pathogen Informatics"/>
            <person name="Doyle S."/>
        </authorList>
    </citation>
    <scope>NUCLEOTIDE SEQUENCE [LARGE SCALE GENOMIC DNA]</scope>
    <source>
        <strain evidence="2 3">NCTC10994</strain>
    </source>
</reference>
<dbReference type="AlphaFoldDB" id="A0A2X4U215"/>
<keyword evidence="1" id="KW-0812">Transmembrane</keyword>
<dbReference type="PANTHER" id="PTHR30503">
    <property type="entry name" value="INNER MEMBRANE PROTEIN YEDI"/>
    <property type="match status" value="1"/>
</dbReference>
<evidence type="ECO:0000313" key="3">
    <source>
        <dbReference type="Proteomes" id="UP000249091"/>
    </source>
</evidence>
<dbReference type="STRING" id="1219011.GCA_001895045_01147"/>
<feature type="transmembrane region" description="Helical" evidence="1">
    <location>
        <begin position="172"/>
        <end position="194"/>
    </location>
</feature>
<evidence type="ECO:0000256" key="1">
    <source>
        <dbReference type="SAM" id="Phobius"/>
    </source>
</evidence>
<dbReference type="InterPro" id="IPR008526">
    <property type="entry name" value="YedI"/>
</dbReference>
<feature type="transmembrane region" description="Helical" evidence="1">
    <location>
        <begin position="215"/>
        <end position="240"/>
    </location>
</feature>
<dbReference type="KEGG" id="rcr:NCTC10994_00005"/>
<sequence>MAGGLVALLDDVAALAKAAAASIDDIGAAAGKASVKAAGVVVDDTAVTPRYVHGFSPDRELPIIRKIAIGSIRNKLLIILPVAMILSEFLPQALPYLLIAGGLFLCYEGAEKVYEALTGGHHADENAAAPETGPELEKTMVNGAIRTDLILSAEIMVISLSSVESESFLTRLMVLIVVALLITVLVYGVVALIVKMDDVGLSLARRSSSFARRVGRGLVAAMPKVMTVLTVVGIAAMLWVGGHILIINVGEAGFHWPADRLHDLEHWFGDLVRGGFGGVLSWTSGTVVSALVGLVVGALVVLIMHLIPKRKKTTASAH</sequence>
<dbReference type="EMBL" id="LS483468">
    <property type="protein sequence ID" value="SQI28262.1"/>
    <property type="molecule type" value="Genomic_DNA"/>
</dbReference>
<evidence type="ECO:0000313" key="2">
    <source>
        <dbReference type="EMBL" id="SQI28262.1"/>
    </source>
</evidence>
<dbReference type="Pfam" id="PF05661">
    <property type="entry name" value="DUF808"/>
    <property type="match status" value="1"/>
</dbReference>
<accession>A0A2X4U215</accession>
<organism evidence="2 3">
    <name type="scientific">Rhodococcus coprophilus</name>
    <dbReference type="NCBI Taxonomy" id="38310"/>
    <lineage>
        <taxon>Bacteria</taxon>
        <taxon>Bacillati</taxon>
        <taxon>Actinomycetota</taxon>
        <taxon>Actinomycetes</taxon>
        <taxon>Mycobacteriales</taxon>
        <taxon>Nocardiaceae</taxon>
        <taxon>Rhodococcus</taxon>
    </lineage>
</organism>
<keyword evidence="3" id="KW-1185">Reference proteome</keyword>
<dbReference type="Proteomes" id="UP000249091">
    <property type="component" value="Chromosome 1"/>
</dbReference>
<keyword evidence="1" id="KW-1133">Transmembrane helix</keyword>
<feature type="transmembrane region" description="Helical" evidence="1">
    <location>
        <begin position="287"/>
        <end position="307"/>
    </location>
</feature>
<dbReference type="RefSeq" id="WP_072699142.1">
    <property type="nucleotide sequence ID" value="NZ_JAFBBL010000001.1"/>
</dbReference>
<proteinExistence type="predicted"/>
<protein>
    <submittedName>
        <fullName evidence="2">Inner membrane protein yedI</fullName>
    </submittedName>
</protein>
<dbReference type="PANTHER" id="PTHR30503:SF3">
    <property type="entry name" value="INNER MEMBRANE PROTEIN YEDI"/>
    <property type="match status" value="1"/>
</dbReference>
<gene>
    <name evidence="2" type="primary">yedI</name>
    <name evidence="2" type="ORF">NCTC10994_00005</name>
</gene>
<keyword evidence="1" id="KW-0472">Membrane</keyword>
<dbReference type="GO" id="GO:0005886">
    <property type="term" value="C:plasma membrane"/>
    <property type="evidence" value="ECO:0007669"/>
    <property type="project" value="TreeGrafter"/>
</dbReference>